<dbReference type="Pfam" id="PF02518">
    <property type="entry name" value="HATPase_c"/>
    <property type="match status" value="1"/>
</dbReference>
<evidence type="ECO:0000256" key="7">
    <source>
        <dbReference type="SAM" id="Phobius"/>
    </source>
</evidence>
<evidence type="ECO:0000313" key="10">
    <source>
        <dbReference type="Proteomes" id="UP001156870"/>
    </source>
</evidence>
<feature type="region of interest" description="Disordered" evidence="6">
    <location>
        <begin position="162"/>
        <end position="182"/>
    </location>
</feature>
<dbReference type="InterPro" id="IPR005467">
    <property type="entry name" value="His_kinase_dom"/>
</dbReference>
<feature type="compositionally biased region" description="Polar residues" evidence="6">
    <location>
        <begin position="530"/>
        <end position="541"/>
    </location>
</feature>
<dbReference type="GO" id="GO:0030295">
    <property type="term" value="F:protein kinase activator activity"/>
    <property type="evidence" value="ECO:0007669"/>
    <property type="project" value="TreeGrafter"/>
</dbReference>
<feature type="region of interest" description="Disordered" evidence="6">
    <location>
        <begin position="530"/>
        <end position="562"/>
    </location>
</feature>
<feature type="coiled-coil region" evidence="5">
    <location>
        <begin position="71"/>
        <end position="105"/>
    </location>
</feature>
<keyword evidence="5" id="KW-0175">Coiled coil</keyword>
<name>A0AA37WNE9_9GAMM</name>
<dbReference type="GO" id="GO:0007234">
    <property type="term" value="P:osmosensory signaling via phosphorelay pathway"/>
    <property type="evidence" value="ECO:0007669"/>
    <property type="project" value="TreeGrafter"/>
</dbReference>
<evidence type="ECO:0000256" key="6">
    <source>
        <dbReference type="SAM" id="MobiDB-lite"/>
    </source>
</evidence>
<evidence type="ECO:0000256" key="4">
    <source>
        <dbReference type="ARBA" id="ARBA00022777"/>
    </source>
</evidence>
<dbReference type="InterPro" id="IPR050351">
    <property type="entry name" value="BphY/WalK/GraS-like"/>
</dbReference>
<keyword evidence="7" id="KW-1133">Transmembrane helix</keyword>
<evidence type="ECO:0000256" key="1">
    <source>
        <dbReference type="ARBA" id="ARBA00000085"/>
    </source>
</evidence>
<dbReference type="GO" id="GO:0000156">
    <property type="term" value="F:phosphorelay response regulator activity"/>
    <property type="evidence" value="ECO:0007669"/>
    <property type="project" value="TreeGrafter"/>
</dbReference>
<keyword evidence="7" id="KW-0472">Membrane</keyword>
<protein>
    <recommendedName>
        <fullName evidence="2">histidine kinase</fullName>
        <ecNumber evidence="2">2.7.13.3</ecNumber>
    </recommendedName>
</protein>
<gene>
    <name evidence="9" type="ORF">GCM10007877_30540</name>
</gene>
<evidence type="ECO:0000256" key="3">
    <source>
        <dbReference type="ARBA" id="ARBA00022679"/>
    </source>
</evidence>
<dbReference type="InterPro" id="IPR003594">
    <property type="entry name" value="HATPase_dom"/>
</dbReference>
<evidence type="ECO:0000256" key="2">
    <source>
        <dbReference type="ARBA" id="ARBA00012438"/>
    </source>
</evidence>
<accession>A0AA37WNE9</accession>
<proteinExistence type="predicted"/>
<evidence type="ECO:0000313" key="9">
    <source>
        <dbReference type="EMBL" id="GLS27335.1"/>
    </source>
</evidence>
<dbReference type="AlphaFoldDB" id="A0AA37WNE9"/>
<dbReference type="SMART" id="SM00387">
    <property type="entry name" value="HATPase_c"/>
    <property type="match status" value="1"/>
</dbReference>
<reference evidence="9 10" key="1">
    <citation type="journal article" date="2014" name="Int. J. Syst. Evol. Microbiol.">
        <title>Complete genome sequence of Corynebacterium casei LMG S-19264T (=DSM 44701T), isolated from a smear-ripened cheese.</title>
        <authorList>
            <consortium name="US DOE Joint Genome Institute (JGI-PGF)"/>
            <person name="Walter F."/>
            <person name="Albersmeier A."/>
            <person name="Kalinowski J."/>
            <person name="Ruckert C."/>
        </authorList>
    </citation>
    <scope>NUCLEOTIDE SEQUENCE [LARGE SCALE GENOMIC DNA]</scope>
    <source>
        <strain evidence="9 10">NBRC 110095</strain>
    </source>
</reference>
<feature type="domain" description="Histidine kinase" evidence="8">
    <location>
        <begin position="375"/>
        <end position="502"/>
    </location>
</feature>
<sequence length="674" mass="77502">MLSRKKRLSYTWSSTTLLLGVIAYLFIGTNPFLIPIELTPSFLWQWPLQTVVLICAGLLLTLDIRRFYRRQKRYIAHIEALQEQIQELTDHKKHLQSKAHTYSNQADKLKFFISDRLLEYIEYDEKFLHFRGIAAEVRHNGIICYDKVKQSLQNARDHFEIDSHSTKSTSPPPTSHHLHPEAPPQYEQQTLINGEMENTPSEGEFDEESAAQALEDTLIALSAEHRTQDNPPEESSENNSSHIHTTLNSTIPLYHHNPYAEAIISLDYLWDLLDLSTTENIALHINNHLCECEEYYYQAQLQKKNQQKKTLNNTTNGEEPLPYVPTFFAHNSVLRAIAPLMEDFTLLHNSDTHGGVIRNFHDSQFWFDLDAHCELLGNENHLVLVMENLVKNALYYSSKLPTGKNHSGSTISRKYHRVSIALTKQPTQTLLRVYNHGPHIRDEDADKLFQLGFTTRRAKGQHGKGLGLYFVREVIKGYEGNIEFQNIENTPESYSIRIELDSSGFSSGAIITDIVEVQVTKNGLRCNNQTSPINDNANLSTHTDEFENHHSNKNTPPSNNKTIEWKYKKPIKSVEITPRSQGQTHVFSHFETDTLIKITDPNNHHIPKWAIEITTKRRSSKLTFIPLDTTGVEFNVTLPNADAQFSYEDDLNQRQDDDEYLSFMETKLKPLDVE</sequence>
<keyword evidence="3" id="KW-0808">Transferase</keyword>
<feature type="compositionally biased region" description="Polar residues" evidence="6">
    <location>
        <begin position="553"/>
        <end position="562"/>
    </location>
</feature>
<comment type="catalytic activity">
    <reaction evidence="1">
        <text>ATP + protein L-histidine = ADP + protein N-phospho-L-histidine.</text>
        <dbReference type="EC" id="2.7.13.3"/>
    </reaction>
</comment>
<keyword evidence="7" id="KW-0812">Transmembrane</keyword>
<dbReference type="Gene3D" id="3.30.565.10">
    <property type="entry name" value="Histidine kinase-like ATPase, C-terminal domain"/>
    <property type="match status" value="1"/>
</dbReference>
<keyword evidence="10" id="KW-1185">Reference proteome</keyword>
<comment type="caution">
    <text evidence="9">The sequence shown here is derived from an EMBL/GenBank/DDBJ whole genome shotgun (WGS) entry which is preliminary data.</text>
</comment>
<dbReference type="Proteomes" id="UP001156870">
    <property type="component" value="Unassembled WGS sequence"/>
</dbReference>
<evidence type="ECO:0000259" key="8">
    <source>
        <dbReference type="PROSITE" id="PS50109"/>
    </source>
</evidence>
<dbReference type="SUPFAM" id="SSF55874">
    <property type="entry name" value="ATPase domain of HSP90 chaperone/DNA topoisomerase II/histidine kinase"/>
    <property type="match status" value="1"/>
</dbReference>
<dbReference type="PANTHER" id="PTHR42878:SF14">
    <property type="entry name" value="OSMOLARITY TWO-COMPONENT SYSTEM PROTEIN SSK1"/>
    <property type="match status" value="1"/>
</dbReference>
<dbReference type="EMBL" id="BSPD01000074">
    <property type="protein sequence ID" value="GLS27335.1"/>
    <property type="molecule type" value="Genomic_DNA"/>
</dbReference>
<feature type="transmembrane region" description="Helical" evidence="7">
    <location>
        <begin position="12"/>
        <end position="34"/>
    </location>
</feature>
<keyword evidence="4" id="KW-0418">Kinase</keyword>
<dbReference type="PROSITE" id="PS50109">
    <property type="entry name" value="HIS_KIN"/>
    <property type="match status" value="1"/>
</dbReference>
<dbReference type="InterPro" id="IPR036890">
    <property type="entry name" value="HATPase_C_sf"/>
</dbReference>
<evidence type="ECO:0000256" key="5">
    <source>
        <dbReference type="SAM" id="Coils"/>
    </source>
</evidence>
<dbReference type="PANTHER" id="PTHR42878">
    <property type="entry name" value="TWO-COMPONENT HISTIDINE KINASE"/>
    <property type="match status" value="1"/>
</dbReference>
<dbReference type="GO" id="GO:0004673">
    <property type="term" value="F:protein histidine kinase activity"/>
    <property type="evidence" value="ECO:0007669"/>
    <property type="project" value="UniProtKB-EC"/>
</dbReference>
<dbReference type="EC" id="2.7.13.3" evidence="2"/>
<organism evidence="9 10">
    <name type="scientific">Marinibactrum halimedae</name>
    <dbReference type="NCBI Taxonomy" id="1444977"/>
    <lineage>
        <taxon>Bacteria</taxon>
        <taxon>Pseudomonadati</taxon>
        <taxon>Pseudomonadota</taxon>
        <taxon>Gammaproteobacteria</taxon>
        <taxon>Cellvibrionales</taxon>
        <taxon>Cellvibrionaceae</taxon>
        <taxon>Marinibactrum</taxon>
    </lineage>
</organism>